<dbReference type="InterPro" id="IPR022430">
    <property type="entry name" value="CHP03684"/>
</dbReference>
<dbReference type="RefSeq" id="WP_013799429.1">
    <property type="nucleotide sequence ID" value="NC_015562.1"/>
</dbReference>
<dbReference type="InterPro" id="IPR015947">
    <property type="entry name" value="PUA-like_sf"/>
</dbReference>
<dbReference type="Gene3D" id="3.10.450.120">
    <property type="entry name" value="Pre-PUA domain, domain 1"/>
    <property type="match status" value="1"/>
</dbReference>
<dbReference type="Proteomes" id="UP000009227">
    <property type="component" value="Chromosome"/>
</dbReference>
<dbReference type="GO" id="GO:0001731">
    <property type="term" value="P:formation of translation preinitiation complex"/>
    <property type="evidence" value="ECO:0007669"/>
    <property type="project" value="TreeGrafter"/>
</dbReference>
<dbReference type="PANTHER" id="PTHR22798">
    <property type="entry name" value="MCT-1 PROTEIN"/>
    <property type="match status" value="1"/>
</dbReference>
<feature type="domain" description="PUA" evidence="1">
    <location>
        <begin position="79"/>
        <end position="154"/>
    </location>
</feature>
<dbReference type="GO" id="GO:0003723">
    <property type="term" value="F:RNA binding"/>
    <property type="evidence" value="ECO:0007669"/>
    <property type="project" value="InterPro"/>
</dbReference>
<dbReference type="NCBIfam" id="NF011153">
    <property type="entry name" value="PRK14560.1-4"/>
    <property type="match status" value="1"/>
</dbReference>
<dbReference type="CDD" id="cd21154">
    <property type="entry name" value="PUA_MJ1432-like"/>
    <property type="match status" value="1"/>
</dbReference>
<dbReference type="SUPFAM" id="SSF88697">
    <property type="entry name" value="PUA domain-like"/>
    <property type="match status" value="1"/>
</dbReference>
<dbReference type="HOGENOM" id="CLU_090468_1_1_2"/>
<dbReference type="AlphaFoldDB" id="F6BEN5"/>
<dbReference type="OrthoDB" id="27972at2157"/>
<dbReference type="CDD" id="cd11580">
    <property type="entry name" value="eIF2D_N_like"/>
    <property type="match status" value="1"/>
</dbReference>
<dbReference type="STRING" id="880724.Metig_1295"/>
<dbReference type="Gene3D" id="2.30.130.10">
    <property type="entry name" value="PUA domain"/>
    <property type="match status" value="1"/>
</dbReference>
<keyword evidence="3" id="KW-1185">Reference proteome</keyword>
<evidence type="ECO:0000259" key="1">
    <source>
        <dbReference type="SMART" id="SM00359"/>
    </source>
</evidence>
<dbReference type="KEGG" id="mig:Metig_1295"/>
<dbReference type="InterPro" id="IPR015266">
    <property type="entry name" value="DUF1947"/>
</dbReference>
<dbReference type="GeneID" id="10644158"/>
<protein>
    <submittedName>
        <fullName evidence="2">Universal PUA-domain-containing protein</fullName>
    </submittedName>
</protein>
<dbReference type="PANTHER" id="PTHR22798:SF0">
    <property type="entry name" value="MALIGNANT T-CELL-AMPLIFIED SEQUENCE 1"/>
    <property type="match status" value="1"/>
</dbReference>
<evidence type="ECO:0000313" key="3">
    <source>
        <dbReference type="Proteomes" id="UP000009227"/>
    </source>
</evidence>
<accession>F6BEN5</accession>
<dbReference type="PROSITE" id="PS50890">
    <property type="entry name" value="PUA"/>
    <property type="match status" value="1"/>
</dbReference>
<organism evidence="3">
    <name type="scientific">Methanotorris igneus (strain DSM 5666 / JCM 11834 / Kol 5)</name>
    <dbReference type="NCBI Taxonomy" id="880724"/>
    <lineage>
        <taxon>Archaea</taxon>
        <taxon>Methanobacteriati</taxon>
        <taxon>Methanobacteriota</taxon>
        <taxon>Methanomada group</taxon>
        <taxon>Methanococci</taxon>
        <taxon>Methanococcales</taxon>
        <taxon>Methanocaldococcaceae</taxon>
        <taxon>Methanotorris</taxon>
    </lineage>
</organism>
<dbReference type="NCBIfam" id="TIGR03684">
    <property type="entry name" value="arCOG00985"/>
    <property type="match status" value="1"/>
</dbReference>
<dbReference type="EMBL" id="CP002737">
    <property type="protein sequence ID" value="AEF96832.1"/>
    <property type="molecule type" value="Genomic_DNA"/>
</dbReference>
<dbReference type="SMART" id="SM00359">
    <property type="entry name" value="PUA"/>
    <property type="match status" value="1"/>
</dbReference>
<sequence length="160" mass="18201">MEIKRRYHLKKKELKQIKEELSKFFTDIDDIIPKKANVEIAITDKYDMILVDNKPVAVRLNNKLYPTLKVLLDKDIKEKRVVVDMGAVKFLANGADVMAPGIVDADENIKEGDVVFVVDEKHNKPLCVGEALMDGKTMKEANKGRAIKTVHHVGDDIWKF</sequence>
<dbReference type="PIRSF" id="PIRSF005067">
    <property type="entry name" value="Tma_RNA-bind_prd"/>
    <property type="match status" value="1"/>
</dbReference>
<reference evidence="2 3" key="1">
    <citation type="submission" date="2011-05" db="EMBL/GenBank/DDBJ databases">
        <title>Complete sequence of Methanotorris igneus Kol 5.</title>
        <authorList>
            <consortium name="US DOE Joint Genome Institute"/>
            <person name="Lucas S."/>
            <person name="Han J."/>
            <person name="Lapidus A."/>
            <person name="Cheng J.-F."/>
            <person name="Goodwin L."/>
            <person name="Pitluck S."/>
            <person name="Peters L."/>
            <person name="Mikhailova N."/>
            <person name="Chertkov O."/>
            <person name="Han C."/>
            <person name="Tapia R."/>
            <person name="Land M."/>
            <person name="Hauser L."/>
            <person name="Kyrpides N."/>
            <person name="Ivanova N."/>
            <person name="Pagani I."/>
            <person name="Sieprawska-Lupa M."/>
            <person name="Whitman W."/>
            <person name="Woyke T."/>
        </authorList>
    </citation>
    <scope>NUCLEOTIDE SEQUENCE [LARGE SCALE GENOMIC DNA]</scope>
    <source>
        <strain evidence="3">DSM 5666 / JCM 11834 / Kol 5</strain>
    </source>
</reference>
<proteinExistence type="predicted"/>
<dbReference type="InterPro" id="IPR002478">
    <property type="entry name" value="PUA"/>
</dbReference>
<name>F6BEN5_METIK</name>
<dbReference type="InterPro" id="IPR004521">
    <property type="entry name" value="Uncharacterised_CHP00451"/>
</dbReference>
<dbReference type="InterPro" id="IPR016437">
    <property type="entry name" value="MCT-1/Tma20"/>
</dbReference>
<dbReference type="InterPro" id="IPR036974">
    <property type="entry name" value="PUA_sf"/>
</dbReference>
<evidence type="ECO:0000313" key="2">
    <source>
        <dbReference type="EMBL" id="AEF96832.1"/>
    </source>
</evidence>
<dbReference type="NCBIfam" id="TIGR00451">
    <property type="entry name" value="unchar_dom_2"/>
    <property type="match status" value="1"/>
</dbReference>
<dbReference type="Pfam" id="PF09183">
    <property type="entry name" value="DUF1947"/>
    <property type="match status" value="1"/>
</dbReference>
<dbReference type="Pfam" id="PF01472">
    <property type="entry name" value="PUA"/>
    <property type="match status" value="1"/>
</dbReference>
<gene>
    <name evidence="2" type="ordered locus">Metig_1295</name>
</gene>